<accession>A0A5J9U5M4</accession>
<sequence>MVQNLDYDCIWRYEHPALAYMRLDRLRYKLSHGVRELHMEICCQDNLPDTDWSFKEAIEQLPFSQFSILMLELSTEQHAFGPLVLHLLQIRPVRKLELNLYRAGQTVLATSIYTNWRDESISLTELEVVKIRGLKEKMMKLIS</sequence>
<name>A0A5J9U5M4_9POAL</name>
<comment type="caution">
    <text evidence="1">The sequence shown here is derived from an EMBL/GenBank/DDBJ whole genome shotgun (WGS) entry which is preliminary data.</text>
</comment>
<protein>
    <recommendedName>
        <fullName evidence="3">FBD domain-containing protein</fullName>
    </recommendedName>
</protein>
<dbReference type="AlphaFoldDB" id="A0A5J9U5M4"/>
<dbReference type="Gramene" id="TVU18949">
    <property type="protein sequence ID" value="TVU18949"/>
    <property type="gene ID" value="EJB05_35072"/>
</dbReference>
<evidence type="ECO:0000313" key="2">
    <source>
        <dbReference type="Proteomes" id="UP000324897"/>
    </source>
</evidence>
<evidence type="ECO:0008006" key="3">
    <source>
        <dbReference type="Google" id="ProtNLM"/>
    </source>
</evidence>
<dbReference type="Proteomes" id="UP000324897">
    <property type="component" value="Chromosome 7"/>
</dbReference>
<dbReference type="EMBL" id="RWGY01000029">
    <property type="protein sequence ID" value="TVU18949.1"/>
    <property type="molecule type" value="Genomic_DNA"/>
</dbReference>
<feature type="non-terminal residue" evidence="1">
    <location>
        <position position="1"/>
    </location>
</feature>
<proteinExistence type="predicted"/>
<gene>
    <name evidence="1" type="ORF">EJB05_35072</name>
</gene>
<organism evidence="1 2">
    <name type="scientific">Eragrostis curvula</name>
    <name type="common">weeping love grass</name>
    <dbReference type="NCBI Taxonomy" id="38414"/>
    <lineage>
        <taxon>Eukaryota</taxon>
        <taxon>Viridiplantae</taxon>
        <taxon>Streptophyta</taxon>
        <taxon>Embryophyta</taxon>
        <taxon>Tracheophyta</taxon>
        <taxon>Spermatophyta</taxon>
        <taxon>Magnoliopsida</taxon>
        <taxon>Liliopsida</taxon>
        <taxon>Poales</taxon>
        <taxon>Poaceae</taxon>
        <taxon>PACMAD clade</taxon>
        <taxon>Chloridoideae</taxon>
        <taxon>Eragrostideae</taxon>
        <taxon>Eragrostidinae</taxon>
        <taxon>Eragrostis</taxon>
    </lineage>
</organism>
<keyword evidence="2" id="KW-1185">Reference proteome</keyword>
<reference evidence="1 2" key="1">
    <citation type="journal article" date="2019" name="Sci. Rep.">
        <title>A high-quality genome of Eragrostis curvula grass provides insights into Poaceae evolution and supports new strategies to enhance forage quality.</title>
        <authorList>
            <person name="Carballo J."/>
            <person name="Santos B.A.C.M."/>
            <person name="Zappacosta D."/>
            <person name="Garbus I."/>
            <person name="Selva J.P."/>
            <person name="Gallo C.A."/>
            <person name="Diaz A."/>
            <person name="Albertini E."/>
            <person name="Caccamo M."/>
            <person name="Echenique V."/>
        </authorList>
    </citation>
    <scope>NUCLEOTIDE SEQUENCE [LARGE SCALE GENOMIC DNA]</scope>
    <source>
        <strain evidence="2">cv. Victoria</strain>
        <tissue evidence="1">Leaf</tissue>
    </source>
</reference>
<evidence type="ECO:0000313" key="1">
    <source>
        <dbReference type="EMBL" id="TVU18949.1"/>
    </source>
</evidence>